<feature type="domain" description="Insertion element IS150 protein InsJ-like helix-turn-helix" evidence="3">
    <location>
        <begin position="133"/>
        <end position="183"/>
    </location>
</feature>
<dbReference type="InterPro" id="IPR052057">
    <property type="entry name" value="IS150/IS1296_orfA-like"/>
</dbReference>
<dbReference type="InterPro" id="IPR010921">
    <property type="entry name" value="Trp_repressor/repl_initiator"/>
</dbReference>
<dbReference type="Proteomes" id="UP000308489">
    <property type="component" value="Chromosome 1"/>
</dbReference>
<dbReference type="SUPFAM" id="SSF46689">
    <property type="entry name" value="Homeodomain-like"/>
    <property type="match status" value="1"/>
</dbReference>
<reference evidence="5 6" key="1">
    <citation type="submission" date="2019-05" db="EMBL/GenBank/DDBJ databases">
        <authorList>
            <consortium name="Pathogen Informatics"/>
        </authorList>
    </citation>
    <scope>NUCLEOTIDE SEQUENCE [LARGE SCALE GENOMIC DNA]</scope>
    <source>
        <strain evidence="5 6">NCTC503</strain>
    </source>
</reference>
<dbReference type="KEGG" id="hhw:NCTC503_01760"/>
<dbReference type="Gene3D" id="1.10.10.10">
    <property type="entry name" value="Winged helix-like DNA-binding domain superfamily/Winged helix DNA-binding domain"/>
    <property type="match status" value="3"/>
</dbReference>
<dbReference type="KEGG" id="hhw:NCTC503_02167"/>
<proteinExistence type="inferred from homology"/>
<dbReference type="InterPro" id="IPR036388">
    <property type="entry name" value="WH-like_DNA-bd_sf"/>
</dbReference>
<dbReference type="RefSeq" id="WP_138210378.1">
    <property type="nucleotide sequence ID" value="NZ_CBCRUQ010000043.1"/>
</dbReference>
<dbReference type="InterPro" id="IPR055247">
    <property type="entry name" value="InsJ-like_HTH"/>
</dbReference>
<dbReference type="GO" id="GO:0043565">
    <property type="term" value="F:sequence-specific DNA binding"/>
    <property type="evidence" value="ECO:0007669"/>
    <property type="project" value="InterPro"/>
</dbReference>
<keyword evidence="6" id="KW-1185">Reference proteome</keyword>
<dbReference type="EMBL" id="LR590481">
    <property type="protein sequence ID" value="VTQ91191.1"/>
    <property type="molecule type" value="Genomic_DNA"/>
</dbReference>
<dbReference type="Pfam" id="PF01527">
    <property type="entry name" value="HTH_Tnp_1"/>
    <property type="match status" value="2"/>
</dbReference>
<dbReference type="PANTHER" id="PTHR33795">
    <property type="entry name" value="INSERTION ELEMENT IS150 PROTEIN INSJ"/>
    <property type="match status" value="1"/>
</dbReference>
<dbReference type="GO" id="GO:0006313">
    <property type="term" value="P:DNA transposition"/>
    <property type="evidence" value="ECO:0007669"/>
    <property type="project" value="InterPro"/>
</dbReference>
<name>A0A4V6KE78_HATHI</name>
<dbReference type="EMBL" id="LR590481">
    <property type="protein sequence ID" value="VTQ93717.1"/>
    <property type="molecule type" value="Genomic_DNA"/>
</dbReference>
<dbReference type="InterPro" id="IPR009057">
    <property type="entry name" value="Homeodomain-like_sf"/>
</dbReference>
<evidence type="ECO:0000259" key="3">
    <source>
        <dbReference type="Pfam" id="PF13518"/>
    </source>
</evidence>
<dbReference type="AlphaFoldDB" id="A0A4V6KE78"/>
<accession>A0A4V6KE78</accession>
<evidence type="ECO:0000256" key="1">
    <source>
        <dbReference type="ARBA" id="ARBA00038232"/>
    </source>
</evidence>
<dbReference type="Pfam" id="PF13518">
    <property type="entry name" value="HTH_28"/>
    <property type="match status" value="1"/>
</dbReference>
<dbReference type="InterPro" id="IPR002514">
    <property type="entry name" value="Transposase_8"/>
</dbReference>
<evidence type="ECO:0000313" key="4">
    <source>
        <dbReference type="EMBL" id="VTQ91191.1"/>
    </source>
</evidence>
<evidence type="ECO:0000313" key="6">
    <source>
        <dbReference type="Proteomes" id="UP000308489"/>
    </source>
</evidence>
<organism evidence="5 6">
    <name type="scientific">Hathewaya histolytica</name>
    <name type="common">Clostridium histolyticum</name>
    <dbReference type="NCBI Taxonomy" id="1498"/>
    <lineage>
        <taxon>Bacteria</taxon>
        <taxon>Bacillati</taxon>
        <taxon>Bacillota</taxon>
        <taxon>Clostridia</taxon>
        <taxon>Eubacteriales</taxon>
        <taxon>Clostridiaceae</taxon>
        <taxon>Hathewaya</taxon>
    </lineage>
</organism>
<dbReference type="OrthoDB" id="9797531at2"/>
<protein>
    <submittedName>
        <fullName evidence="5">Transposase IS3/IS911 family protein</fullName>
    </submittedName>
</protein>
<evidence type="ECO:0000313" key="5">
    <source>
        <dbReference type="EMBL" id="VTQ93717.1"/>
    </source>
</evidence>
<gene>
    <name evidence="4" type="ORF">NCTC503_01760</name>
    <name evidence="5" type="ORF">NCTC503_02167</name>
</gene>
<evidence type="ECO:0000256" key="2">
    <source>
        <dbReference type="SAM" id="Coils"/>
    </source>
</evidence>
<sequence length="228" mass="27137">MSRSRYSAEQRIMAVEDYLSGRKSMQQICLGLGISSREAVRRWVLLYQIHGATAFDTSQKNKSYSKEFKIKIVEEYIAGIGSVTELAAKYNIPGVNTLQQWILKYNSDMELKDYDPKQEVYMAEARRKTTFNERKDIVKYCIEHKRDYKATAEKYDVSYSQVYNWVHKYDAVGEEGLTDNRGRHKSDEEVDELEKLRRENKRLKRQLEERDMTVELLKKVKEFERRRF</sequence>
<feature type="coiled-coil region" evidence="2">
    <location>
        <begin position="186"/>
        <end position="213"/>
    </location>
</feature>
<dbReference type="PANTHER" id="PTHR33795:SF1">
    <property type="entry name" value="INSERTION ELEMENT IS150 PROTEIN INSJ"/>
    <property type="match status" value="1"/>
</dbReference>
<dbReference type="GO" id="GO:0004803">
    <property type="term" value="F:transposase activity"/>
    <property type="evidence" value="ECO:0007669"/>
    <property type="project" value="InterPro"/>
</dbReference>
<dbReference type="SUPFAM" id="SSF48295">
    <property type="entry name" value="TrpR-like"/>
    <property type="match status" value="1"/>
</dbReference>
<comment type="similarity">
    <text evidence="1">Belongs to the IS150/IS1296 orfA family.</text>
</comment>
<keyword evidence="2" id="KW-0175">Coiled coil</keyword>